<sequence length="192" mass="22550">MLLPLYIYVKKRKKSLFEKSDLEHFKHEVEIYFSNRHPMVPLDYSIFKTSKEQATSDNMEEVMVIEDLVSQFIHMPYSLKTQPSVGKELLWATYEENSFVKKDKIPKDLSQRKELVYRRDLQTCKRCGQKLKPTDAYLGMIKKIEDGGTYHLENLVTFCVDCNRIVKADEPAKLASSLKIYDDLIHLSNRYS</sequence>
<name>A0A4Q0XRP2_9BACT</name>
<dbReference type="GO" id="GO:0008270">
    <property type="term" value="F:zinc ion binding"/>
    <property type="evidence" value="ECO:0007669"/>
    <property type="project" value="InterPro"/>
</dbReference>
<dbReference type="InterPro" id="IPR003615">
    <property type="entry name" value="HNH_nuc"/>
</dbReference>
<dbReference type="Gene3D" id="1.10.30.50">
    <property type="match status" value="1"/>
</dbReference>
<dbReference type="InterPro" id="IPR002711">
    <property type="entry name" value="HNH"/>
</dbReference>
<gene>
    <name evidence="2" type="ORF">CRV04_10330</name>
</gene>
<dbReference type="Proteomes" id="UP000290657">
    <property type="component" value="Unassembled WGS sequence"/>
</dbReference>
<dbReference type="AlphaFoldDB" id="A0A4Q0XRP2"/>
<organism evidence="2 3">
    <name type="scientific">Candidatus Marinarcus aquaticus</name>
    <dbReference type="NCBI Taxonomy" id="2044504"/>
    <lineage>
        <taxon>Bacteria</taxon>
        <taxon>Pseudomonadati</taxon>
        <taxon>Campylobacterota</taxon>
        <taxon>Epsilonproteobacteria</taxon>
        <taxon>Campylobacterales</taxon>
        <taxon>Arcobacteraceae</taxon>
        <taxon>Candidatus Marinarcus</taxon>
    </lineage>
</organism>
<evidence type="ECO:0000313" key="2">
    <source>
        <dbReference type="EMBL" id="RXJ55230.1"/>
    </source>
</evidence>
<proteinExistence type="predicted"/>
<dbReference type="RefSeq" id="WP_164969148.1">
    <property type="nucleotide sequence ID" value="NZ_PDKN01000008.1"/>
</dbReference>
<keyword evidence="2" id="KW-0255">Endonuclease</keyword>
<comment type="caution">
    <text evidence="2">The sequence shown here is derived from an EMBL/GenBank/DDBJ whole genome shotgun (WGS) entry which is preliminary data.</text>
</comment>
<feature type="domain" description="HNH" evidence="1">
    <location>
        <begin position="124"/>
        <end position="165"/>
    </location>
</feature>
<keyword evidence="3" id="KW-1185">Reference proteome</keyword>
<accession>A0A4Q0XRP2</accession>
<dbReference type="CDD" id="cd00085">
    <property type="entry name" value="HNHc"/>
    <property type="match status" value="1"/>
</dbReference>
<keyword evidence="2" id="KW-0378">Hydrolase</keyword>
<reference evidence="2 3" key="1">
    <citation type="submission" date="2017-10" db="EMBL/GenBank/DDBJ databases">
        <title>Genomics of the genus Arcobacter.</title>
        <authorList>
            <person name="Perez-Cataluna A."/>
            <person name="Figueras M.J."/>
        </authorList>
    </citation>
    <scope>NUCLEOTIDE SEQUENCE [LARGE SCALE GENOMIC DNA]</scope>
    <source>
        <strain evidence="2 3">CECT 8987</strain>
    </source>
</reference>
<protein>
    <submittedName>
        <fullName evidence="2">HNH endonuclease</fullName>
    </submittedName>
</protein>
<dbReference type="GO" id="GO:0004519">
    <property type="term" value="F:endonuclease activity"/>
    <property type="evidence" value="ECO:0007669"/>
    <property type="project" value="UniProtKB-KW"/>
</dbReference>
<dbReference type="GO" id="GO:0003676">
    <property type="term" value="F:nucleic acid binding"/>
    <property type="evidence" value="ECO:0007669"/>
    <property type="project" value="InterPro"/>
</dbReference>
<keyword evidence="2" id="KW-0540">Nuclease</keyword>
<evidence type="ECO:0000259" key="1">
    <source>
        <dbReference type="Pfam" id="PF01844"/>
    </source>
</evidence>
<dbReference type="EMBL" id="PDKN01000008">
    <property type="protein sequence ID" value="RXJ55230.1"/>
    <property type="molecule type" value="Genomic_DNA"/>
</dbReference>
<evidence type="ECO:0000313" key="3">
    <source>
        <dbReference type="Proteomes" id="UP000290657"/>
    </source>
</evidence>
<dbReference type="Pfam" id="PF01844">
    <property type="entry name" value="HNH"/>
    <property type="match status" value="1"/>
</dbReference>